<organism evidence="8 9">
    <name type="scientific">Nonomuraea coxensis DSM 45129</name>
    <dbReference type="NCBI Taxonomy" id="1122611"/>
    <lineage>
        <taxon>Bacteria</taxon>
        <taxon>Bacillati</taxon>
        <taxon>Actinomycetota</taxon>
        <taxon>Actinomycetes</taxon>
        <taxon>Streptosporangiales</taxon>
        <taxon>Streptosporangiaceae</taxon>
        <taxon>Nonomuraea</taxon>
    </lineage>
</organism>
<dbReference type="InterPro" id="IPR001789">
    <property type="entry name" value="Sig_transdc_resp-reg_receiver"/>
</dbReference>
<dbReference type="PROSITE" id="PS50043">
    <property type="entry name" value="HTH_LUXR_2"/>
    <property type="match status" value="1"/>
</dbReference>
<sequence>MAVRVLICDDLPLIREGLALLLGVDDIVVLGQTGDGVEAVEQARALQPDVVLMDVRMPHLDGVEATRKITADGFAKDPDRPIKVLILTMFHTDDAVYAALRAGASGFMLKDAKPEDLLAAVRAVAAGDAWIAPGVAKRLLKDFAARHDPQRPTPAELAGLTVREREVHVLVAHGLSNAEIARHLSVSEATVKTHLGRVLIKLGLRDRAQAIAVAYHCGLVLPGSSPPPVQH</sequence>
<dbReference type="Proteomes" id="UP000824681">
    <property type="component" value="Chromosome"/>
</dbReference>
<dbReference type="InterPro" id="IPR039420">
    <property type="entry name" value="WalR-like"/>
</dbReference>
<dbReference type="SMART" id="SM00421">
    <property type="entry name" value="HTH_LUXR"/>
    <property type="match status" value="1"/>
</dbReference>
<evidence type="ECO:0000259" key="6">
    <source>
        <dbReference type="PROSITE" id="PS50043"/>
    </source>
</evidence>
<dbReference type="PANTHER" id="PTHR43214:SF24">
    <property type="entry name" value="TRANSCRIPTIONAL REGULATORY PROTEIN NARL-RELATED"/>
    <property type="match status" value="1"/>
</dbReference>
<dbReference type="PROSITE" id="PS50110">
    <property type="entry name" value="RESPONSE_REGULATORY"/>
    <property type="match status" value="1"/>
</dbReference>
<feature type="domain" description="Response regulatory" evidence="7">
    <location>
        <begin position="4"/>
        <end position="125"/>
    </location>
</feature>
<keyword evidence="4" id="KW-0804">Transcription</keyword>
<dbReference type="SMART" id="SM00448">
    <property type="entry name" value="REC"/>
    <property type="match status" value="1"/>
</dbReference>
<evidence type="ECO:0000313" key="9">
    <source>
        <dbReference type="Proteomes" id="UP000824681"/>
    </source>
</evidence>
<dbReference type="InterPro" id="IPR011006">
    <property type="entry name" value="CheY-like_superfamily"/>
</dbReference>
<dbReference type="Pfam" id="PF00072">
    <property type="entry name" value="Response_reg"/>
    <property type="match status" value="1"/>
</dbReference>
<protein>
    <submittedName>
        <fullName evidence="8">Transcriptional regulatory protein LiaR</fullName>
    </submittedName>
</protein>
<dbReference type="Pfam" id="PF00196">
    <property type="entry name" value="GerE"/>
    <property type="match status" value="1"/>
</dbReference>
<accession>A0ABX8TTD5</accession>
<dbReference type="InterPro" id="IPR000792">
    <property type="entry name" value="Tscrpt_reg_LuxR_C"/>
</dbReference>
<feature type="domain" description="HTH luxR-type" evidence="6">
    <location>
        <begin position="153"/>
        <end position="218"/>
    </location>
</feature>
<feature type="modified residue" description="4-aspartylphosphate" evidence="5">
    <location>
        <position position="54"/>
    </location>
</feature>
<gene>
    <name evidence="8" type="primary">liaR4</name>
    <name evidence="8" type="ORF">Nocox_03825</name>
</gene>
<dbReference type="PANTHER" id="PTHR43214">
    <property type="entry name" value="TWO-COMPONENT RESPONSE REGULATOR"/>
    <property type="match status" value="1"/>
</dbReference>
<proteinExistence type="predicted"/>
<keyword evidence="2" id="KW-0805">Transcription regulation</keyword>
<keyword evidence="3" id="KW-0238">DNA-binding</keyword>
<keyword evidence="1 5" id="KW-0597">Phosphoprotein</keyword>
<dbReference type="SUPFAM" id="SSF52172">
    <property type="entry name" value="CheY-like"/>
    <property type="match status" value="1"/>
</dbReference>
<dbReference type="InterPro" id="IPR058245">
    <property type="entry name" value="NreC/VraR/RcsB-like_REC"/>
</dbReference>
<dbReference type="InterPro" id="IPR016032">
    <property type="entry name" value="Sig_transdc_resp-reg_C-effctor"/>
</dbReference>
<evidence type="ECO:0000256" key="5">
    <source>
        <dbReference type="PROSITE-ProRule" id="PRU00169"/>
    </source>
</evidence>
<dbReference type="PROSITE" id="PS00622">
    <property type="entry name" value="HTH_LUXR_1"/>
    <property type="match status" value="1"/>
</dbReference>
<dbReference type="EMBL" id="CP068985">
    <property type="protein sequence ID" value="QYC38393.1"/>
    <property type="molecule type" value="Genomic_DNA"/>
</dbReference>
<evidence type="ECO:0000256" key="1">
    <source>
        <dbReference type="ARBA" id="ARBA00022553"/>
    </source>
</evidence>
<dbReference type="SUPFAM" id="SSF46894">
    <property type="entry name" value="C-terminal effector domain of the bipartite response regulators"/>
    <property type="match status" value="1"/>
</dbReference>
<dbReference type="RefSeq" id="WP_033409925.1">
    <property type="nucleotide sequence ID" value="NZ_CP068985.1"/>
</dbReference>
<evidence type="ECO:0000256" key="2">
    <source>
        <dbReference type="ARBA" id="ARBA00023015"/>
    </source>
</evidence>
<evidence type="ECO:0000259" key="7">
    <source>
        <dbReference type="PROSITE" id="PS50110"/>
    </source>
</evidence>
<name>A0ABX8TTD5_9ACTN</name>
<keyword evidence="9" id="KW-1185">Reference proteome</keyword>
<dbReference type="CDD" id="cd06170">
    <property type="entry name" value="LuxR_C_like"/>
    <property type="match status" value="1"/>
</dbReference>
<dbReference type="CDD" id="cd17535">
    <property type="entry name" value="REC_NarL-like"/>
    <property type="match status" value="1"/>
</dbReference>
<dbReference type="PRINTS" id="PR00038">
    <property type="entry name" value="HTHLUXR"/>
</dbReference>
<evidence type="ECO:0000313" key="8">
    <source>
        <dbReference type="EMBL" id="QYC38393.1"/>
    </source>
</evidence>
<dbReference type="Gene3D" id="3.40.50.2300">
    <property type="match status" value="1"/>
</dbReference>
<reference evidence="8 9" key="1">
    <citation type="journal article" date="2021" name="ACS Chem. Biol.">
        <title>Genomic-Led Discovery of a Novel Glycopeptide Antibiotic by Nonomuraea coxensis DSM 45129.</title>
        <authorList>
            <person name="Yushchuk O."/>
            <person name="Vior N.M."/>
            <person name="Andreo-Vidal A."/>
            <person name="Berini F."/>
            <person name="Ruckert C."/>
            <person name="Busche T."/>
            <person name="Binda E."/>
            <person name="Kalinowski J."/>
            <person name="Truman A.W."/>
            <person name="Marinelli F."/>
        </authorList>
    </citation>
    <scope>NUCLEOTIDE SEQUENCE [LARGE SCALE GENOMIC DNA]</scope>
    <source>
        <strain evidence="8 9">DSM 45129</strain>
    </source>
</reference>
<evidence type="ECO:0000256" key="3">
    <source>
        <dbReference type="ARBA" id="ARBA00023125"/>
    </source>
</evidence>
<evidence type="ECO:0000256" key="4">
    <source>
        <dbReference type="ARBA" id="ARBA00023163"/>
    </source>
</evidence>